<reference evidence="2 3" key="1">
    <citation type="journal article" date="2010" name="Genome Biol.">
        <title>A first genome assembly of the barley fungal pathogen Pyrenophora teres f. teres.</title>
        <authorList>
            <person name="Ellwood S.R."/>
            <person name="Liu Z."/>
            <person name="Syme R.A."/>
            <person name="Lai Z."/>
            <person name="Hane J.K."/>
            <person name="Keiper F."/>
            <person name="Moffat C.S."/>
            <person name="Oliver R.P."/>
            <person name="Friesen T.L."/>
        </authorList>
    </citation>
    <scope>NUCLEOTIDE SEQUENCE [LARGE SCALE GENOMIC DNA]</scope>
    <source>
        <strain evidence="2 3">0-1</strain>
    </source>
</reference>
<dbReference type="EMBL" id="GL533911">
    <property type="protein sequence ID" value="EFQ93289.1"/>
    <property type="molecule type" value="Genomic_DNA"/>
</dbReference>
<evidence type="ECO:0000313" key="2">
    <source>
        <dbReference type="EMBL" id="EFQ93289.1"/>
    </source>
</evidence>
<name>E3RLW1_PYRTT</name>
<keyword evidence="3" id="KW-1185">Reference proteome</keyword>
<dbReference type="AlphaFoldDB" id="E3RLW1"/>
<accession>E3RLW1</accession>
<evidence type="ECO:0000313" key="3">
    <source>
        <dbReference type="Proteomes" id="UP000001067"/>
    </source>
</evidence>
<protein>
    <submittedName>
        <fullName evidence="2">Uncharacterized protein</fullName>
    </submittedName>
</protein>
<feature type="compositionally biased region" description="Basic and acidic residues" evidence="1">
    <location>
        <begin position="40"/>
        <end position="53"/>
    </location>
</feature>
<dbReference type="HOGENOM" id="CLU_2027924_0_0_1"/>
<gene>
    <name evidence="2" type="ORF">PTT_09383</name>
</gene>
<dbReference type="Proteomes" id="UP000001067">
    <property type="component" value="Unassembled WGS sequence"/>
</dbReference>
<evidence type="ECO:0000256" key="1">
    <source>
        <dbReference type="SAM" id="MobiDB-lite"/>
    </source>
</evidence>
<feature type="region of interest" description="Disordered" evidence="1">
    <location>
        <begin position="32"/>
        <end position="53"/>
    </location>
</feature>
<dbReference type="KEGG" id="pte:PTT_09383"/>
<sequence length="122" mass="13990">MKQKTCIYNVLERVVRCEAALEDFKSPAQRQYEAGTKHTVGRDNGEAEKAHREYEEHIQALKRDEEHHSQLFKVIESIETTEAASKFANENREVATHKDKVPAADDEPVASWSSPVYCLIFQ</sequence>
<proteinExistence type="predicted"/>
<organism evidence="3">
    <name type="scientific">Pyrenophora teres f. teres (strain 0-1)</name>
    <name type="common">Barley net blotch fungus</name>
    <name type="synonym">Drechslera teres f. teres</name>
    <dbReference type="NCBI Taxonomy" id="861557"/>
    <lineage>
        <taxon>Eukaryota</taxon>
        <taxon>Fungi</taxon>
        <taxon>Dikarya</taxon>
        <taxon>Ascomycota</taxon>
        <taxon>Pezizomycotina</taxon>
        <taxon>Dothideomycetes</taxon>
        <taxon>Pleosporomycetidae</taxon>
        <taxon>Pleosporales</taxon>
        <taxon>Pleosporineae</taxon>
        <taxon>Pleosporaceae</taxon>
        <taxon>Pyrenophora</taxon>
    </lineage>
</organism>